<dbReference type="Proteomes" id="UP000290809">
    <property type="component" value="Unassembled WGS sequence"/>
</dbReference>
<accession>A0A430Q3C6</accession>
<keyword evidence="2" id="KW-1185">Reference proteome</keyword>
<comment type="caution">
    <text evidence="1">The sequence shown here is derived from an EMBL/GenBank/DDBJ whole genome shotgun (WGS) entry which is preliminary data.</text>
</comment>
<dbReference type="EMBL" id="QMKO01002957">
    <property type="protein sequence ID" value="RTG82154.1"/>
    <property type="molecule type" value="Genomic_DNA"/>
</dbReference>
<sequence>MEQCKPLILHVVTVEFQFVLNVDRDKKVTEKKSGARTVNPFALKAEHQHNIEEDSRFSGGRHNGKYAHIKLISATRDQEVAAETLEFSSKGDQEVAAETLEFSSKDIAVNILSVRVKEWDEIIEKGPAGVSLNFLDKYCANVVDVVKELEPKLSSATLSCDIDHSQRPNDTRVDTVNVELAVLSSEMEKVFSSKTWFPSLKNTLESGNVNVNSAWIIDGKTTIQKEISQPGTTTDKEETSLGLPSIIRISELENLEANYTGNIKN</sequence>
<dbReference type="STRING" id="6184.A0A430Q3C6"/>
<organism evidence="1 2">
    <name type="scientific">Schistosoma bovis</name>
    <name type="common">Blood fluke</name>
    <dbReference type="NCBI Taxonomy" id="6184"/>
    <lineage>
        <taxon>Eukaryota</taxon>
        <taxon>Metazoa</taxon>
        <taxon>Spiralia</taxon>
        <taxon>Lophotrochozoa</taxon>
        <taxon>Platyhelminthes</taxon>
        <taxon>Trematoda</taxon>
        <taxon>Digenea</taxon>
        <taxon>Strigeidida</taxon>
        <taxon>Schistosomatoidea</taxon>
        <taxon>Schistosomatidae</taxon>
        <taxon>Schistosoma</taxon>
    </lineage>
</organism>
<protein>
    <submittedName>
        <fullName evidence="1">Uncharacterized protein</fullName>
    </submittedName>
</protein>
<evidence type="ECO:0000313" key="1">
    <source>
        <dbReference type="EMBL" id="RTG82154.1"/>
    </source>
</evidence>
<proteinExistence type="predicted"/>
<gene>
    <name evidence="1" type="ORF">DC041_0011456</name>
</gene>
<name>A0A430Q3C6_SCHBO</name>
<dbReference type="AlphaFoldDB" id="A0A430Q3C6"/>
<reference evidence="1 2" key="1">
    <citation type="journal article" date="2019" name="PLoS Pathog.">
        <title>Genome sequence of the bovine parasite Schistosoma bovis Tanzania.</title>
        <authorList>
            <person name="Oey H."/>
            <person name="Zakrzewski M."/>
            <person name="Gobert G."/>
            <person name="Gravermann K."/>
            <person name="Stoye J."/>
            <person name="Jones M."/>
            <person name="Mcmanus D."/>
            <person name="Krause L."/>
        </authorList>
    </citation>
    <scope>NUCLEOTIDE SEQUENCE [LARGE SCALE GENOMIC DNA]</scope>
    <source>
        <strain evidence="1 2">TAN1997</strain>
    </source>
</reference>
<evidence type="ECO:0000313" key="2">
    <source>
        <dbReference type="Proteomes" id="UP000290809"/>
    </source>
</evidence>